<keyword evidence="3" id="KW-0255">Endonuclease</keyword>
<accession>A0A4Q7MS24</accession>
<name>A0A4Q7MS24_9BACT</name>
<evidence type="ECO:0000313" key="3">
    <source>
        <dbReference type="EMBL" id="RZS71258.1"/>
    </source>
</evidence>
<keyword evidence="3" id="KW-0540">Nuclease</keyword>
<feature type="domain" description="YhcG PDDEXK nuclease" evidence="1">
    <location>
        <begin position="99"/>
        <end position="173"/>
    </location>
</feature>
<sequence>MVDENFADRLPSVQIDGLDLTSPDQLVNRLSFTHLVELIKQDQPLKRLFYETMSISNNWSVRELQRAISSMLYERTGLSEDKQAVLESHQKGSGTRPEDFLRNPYVLEFLNIKTKAILEESDLEGEIISQLQSFLLEMGKGFCFEERQKRITFDNTHYRIDLVFYHRILKCHVKRFSFQNISPAFPVKNNYSSSFAASRKKRCNC</sequence>
<protein>
    <submittedName>
        <fullName evidence="3">Putative nuclease of restriction endonuclease-like (RecB) superfamily</fullName>
    </submittedName>
</protein>
<dbReference type="InterPro" id="IPR009362">
    <property type="entry name" value="YhcG_C"/>
</dbReference>
<dbReference type="GO" id="GO:0004519">
    <property type="term" value="F:endonuclease activity"/>
    <property type="evidence" value="ECO:0007669"/>
    <property type="project" value="UniProtKB-KW"/>
</dbReference>
<organism evidence="3 4">
    <name type="scientific">Pseudobacter ginsenosidimutans</name>
    <dbReference type="NCBI Taxonomy" id="661488"/>
    <lineage>
        <taxon>Bacteria</taxon>
        <taxon>Pseudomonadati</taxon>
        <taxon>Bacteroidota</taxon>
        <taxon>Chitinophagia</taxon>
        <taxon>Chitinophagales</taxon>
        <taxon>Chitinophagaceae</taxon>
        <taxon>Pseudobacter</taxon>
    </lineage>
</organism>
<dbReference type="InterPro" id="IPR053148">
    <property type="entry name" value="PD-DEXK-like_domain"/>
</dbReference>
<evidence type="ECO:0000313" key="4">
    <source>
        <dbReference type="Proteomes" id="UP000293874"/>
    </source>
</evidence>
<comment type="caution">
    <text evidence="3">The sequence shown here is derived from an EMBL/GenBank/DDBJ whole genome shotgun (WGS) entry which is preliminary data.</text>
</comment>
<dbReference type="EMBL" id="SGXA01000002">
    <property type="protein sequence ID" value="RZS71258.1"/>
    <property type="molecule type" value="Genomic_DNA"/>
</dbReference>
<dbReference type="Pfam" id="PF17761">
    <property type="entry name" value="DUF1016_N"/>
    <property type="match status" value="1"/>
</dbReference>
<proteinExistence type="predicted"/>
<reference evidence="3 4" key="1">
    <citation type="submission" date="2019-02" db="EMBL/GenBank/DDBJ databases">
        <title>Genomic Encyclopedia of Type Strains, Phase IV (KMG-IV): sequencing the most valuable type-strain genomes for metagenomic binning, comparative biology and taxonomic classification.</title>
        <authorList>
            <person name="Goeker M."/>
        </authorList>
    </citation>
    <scope>NUCLEOTIDE SEQUENCE [LARGE SCALE GENOMIC DNA]</scope>
    <source>
        <strain evidence="3 4">DSM 18116</strain>
    </source>
</reference>
<dbReference type="PANTHER" id="PTHR30547">
    <property type="entry name" value="UNCHARACTERIZED PROTEIN YHCG-RELATED"/>
    <property type="match status" value="1"/>
</dbReference>
<dbReference type="Pfam" id="PF06250">
    <property type="entry name" value="YhcG_C"/>
    <property type="match status" value="1"/>
</dbReference>
<keyword evidence="4" id="KW-1185">Reference proteome</keyword>
<feature type="domain" description="YhcG N-terminal" evidence="2">
    <location>
        <begin position="24"/>
        <end position="75"/>
    </location>
</feature>
<dbReference type="InterPro" id="IPR041527">
    <property type="entry name" value="YhcG_N"/>
</dbReference>
<keyword evidence="3" id="KW-0378">Hydrolase</keyword>
<evidence type="ECO:0000259" key="2">
    <source>
        <dbReference type="Pfam" id="PF17761"/>
    </source>
</evidence>
<gene>
    <name evidence="3" type="ORF">EV199_3160</name>
</gene>
<evidence type="ECO:0000259" key="1">
    <source>
        <dbReference type="Pfam" id="PF06250"/>
    </source>
</evidence>
<dbReference type="Proteomes" id="UP000293874">
    <property type="component" value="Unassembled WGS sequence"/>
</dbReference>
<dbReference type="AlphaFoldDB" id="A0A4Q7MS24"/>
<dbReference type="PANTHER" id="PTHR30547:SF5">
    <property type="entry name" value="NUCLEASE YHCG-RELATED"/>
    <property type="match status" value="1"/>
</dbReference>